<feature type="transmembrane region" description="Helical" evidence="1">
    <location>
        <begin position="154"/>
        <end position="175"/>
    </location>
</feature>
<reference evidence="2 3" key="1">
    <citation type="journal article" date="2016" name="Int. J. Syst. Evol. Microbiol.">
        <title>Nocardioides albidus sp. nov., an actinobacterium isolated from garden soil.</title>
        <authorList>
            <person name="Singh H."/>
            <person name="Du J."/>
            <person name="Trinh H."/>
            <person name="Won K."/>
            <person name="Yang J.E."/>
            <person name="Yin C."/>
            <person name="Kook M."/>
            <person name="Yi T.H."/>
        </authorList>
    </citation>
    <scope>NUCLEOTIDE SEQUENCE [LARGE SCALE GENOMIC DNA]</scope>
    <source>
        <strain evidence="2 3">CCTCC AB 2015297</strain>
    </source>
</reference>
<dbReference type="AlphaFoldDB" id="A0A5C4W7G5"/>
<dbReference type="InterPro" id="IPR029468">
    <property type="entry name" value="O-ag_pol_Wzy"/>
</dbReference>
<feature type="transmembrane region" description="Helical" evidence="1">
    <location>
        <begin position="297"/>
        <end position="316"/>
    </location>
</feature>
<keyword evidence="3" id="KW-1185">Reference proteome</keyword>
<organism evidence="2 3">
    <name type="scientific">Nocardioides albidus</name>
    <dbReference type="NCBI Taxonomy" id="1517589"/>
    <lineage>
        <taxon>Bacteria</taxon>
        <taxon>Bacillati</taxon>
        <taxon>Actinomycetota</taxon>
        <taxon>Actinomycetes</taxon>
        <taxon>Propionibacteriales</taxon>
        <taxon>Nocardioidaceae</taxon>
        <taxon>Nocardioides</taxon>
    </lineage>
</organism>
<feature type="transmembrane region" description="Helical" evidence="1">
    <location>
        <begin position="196"/>
        <end position="216"/>
    </location>
</feature>
<sequence length="505" mass="52480">MGCGCRCRGASFGWGTCTACRGCCFVALHPRGERRSLAGHLGGTMTCRAVSHPGPPYTSGLVAVGAAAVVAVDLAWSLVGDTTDPRLLAVQFVLAVTGAAAITFQRGRGLASAALLYLVVFGLFHGGLLVAFAVQGESVLIGQGDNSWVFSRDVGQAVRISIVGVAAWVVGYVVVRDGGNKKFLIRESGRDLGVGAARVGLAATIMGGVLVWRSFVAGGVGIGSTYAQFIESGSPGYAYGILLVGFGCAYLVASRTPRTGWVIFACAALLLLPIGTRSAVLFPGVALVYIVGRRRRIGPVVGLSAMTVGLTLISVLRQTRLDGIAGIMARKWSLTPMDGLAEMGYSLYPVVAVGRWLERGESERYGATLFAVPARFLTRVSGGAVPPAEGDDRLFNVLVMRREGPIGGSPIAEGLLNGGLLGIVLLMFVIGAAIAWADLQESRAGVLAGLAVFLPLIFETRNSFAPVPAQVCLGLVMLIAARLLSPPLPSRSGTGNRRPHTNGAS</sequence>
<feature type="transmembrane region" description="Helical" evidence="1">
    <location>
        <begin position="236"/>
        <end position="253"/>
    </location>
</feature>
<protein>
    <submittedName>
        <fullName evidence="2">O-antigen polysaccharide polymerase Wzy</fullName>
    </submittedName>
</protein>
<keyword evidence="1" id="KW-0812">Transmembrane</keyword>
<keyword evidence="1" id="KW-1133">Transmembrane helix</keyword>
<evidence type="ECO:0000256" key="1">
    <source>
        <dbReference type="SAM" id="Phobius"/>
    </source>
</evidence>
<accession>A0A5C4W7G5</accession>
<dbReference type="Proteomes" id="UP000313231">
    <property type="component" value="Unassembled WGS sequence"/>
</dbReference>
<evidence type="ECO:0000313" key="2">
    <source>
        <dbReference type="EMBL" id="TNM44167.1"/>
    </source>
</evidence>
<dbReference type="EMBL" id="VDMP01000018">
    <property type="protein sequence ID" value="TNM44167.1"/>
    <property type="molecule type" value="Genomic_DNA"/>
</dbReference>
<feature type="transmembrane region" description="Helical" evidence="1">
    <location>
        <begin position="85"/>
        <end position="102"/>
    </location>
</feature>
<name>A0A5C4W7G5_9ACTN</name>
<keyword evidence="1" id="KW-0472">Membrane</keyword>
<proteinExistence type="predicted"/>
<comment type="caution">
    <text evidence="2">The sequence shown here is derived from an EMBL/GenBank/DDBJ whole genome shotgun (WGS) entry which is preliminary data.</text>
</comment>
<feature type="transmembrane region" description="Helical" evidence="1">
    <location>
        <begin position="415"/>
        <end position="436"/>
    </location>
</feature>
<gene>
    <name evidence="2" type="ORF">FHP29_05525</name>
</gene>
<feature type="transmembrane region" description="Helical" evidence="1">
    <location>
        <begin position="260"/>
        <end position="291"/>
    </location>
</feature>
<feature type="transmembrane region" description="Helical" evidence="1">
    <location>
        <begin position="114"/>
        <end position="134"/>
    </location>
</feature>
<feature type="transmembrane region" description="Helical" evidence="1">
    <location>
        <begin position="61"/>
        <end position="79"/>
    </location>
</feature>
<dbReference type="Pfam" id="PF14296">
    <property type="entry name" value="O-ag_pol_Wzy"/>
    <property type="match status" value="1"/>
</dbReference>
<evidence type="ECO:0000313" key="3">
    <source>
        <dbReference type="Proteomes" id="UP000313231"/>
    </source>
</evidence>